<dbReference type="Pfam" id="PF13911">
    <property type="entry name" value="AhpC-TSA_2"/>
    <property type="match status" value="1"/>
</dbReference>
<dbReference type="AlphaFoldDB" id="A0A2P6TNY8"/>
<dbReference type="FunFam" id="3.90.226.10:FF:000009">
    <property type="entry name" value="Carnitinyl-CoA dehydratase"/>
    <property type="match status" value="1"/>
</dbReference>
<reference evidence="4 5" key="1">
    <citation type="journal article" date="2018" name="Plant J.">
        <title>Genome sequences of Chlorella sorokiniana UTEX 1602 and Micractinium conductrix SAG 241.80: implications to maltose excretion by a green alga.</title>
        <authorList>
            <person name="Arriola M.B."/>
            <person name="Velmurugan N."/>
            <person name="Zhang Y."/>
            <person name="Plunkett M.H."/>
            <person name="Hondzo H."/>
            <person name="Barney B.M."/>
        </authorList>
    </citation>
    <scope>NUCLEOTIDE SEQUENCE [LARGE SCALE GENOMIC DNA]</scope>
    <source>
        <strain evidence="5">UTEX 1602</strain>
    </source>
</reference>
<dbReference type="Gene3D" id="3.50.4.10">
    <property type="entry name" value="Hepatocyte Growth Factor"/>
    <property type="match status" value="1"/>
</dbReference>
<evidence type="ECO:0000256" key="2">
    <source>
        <dbReference type="ARBA" id="ARBA00023239"/>
    </source>
</evidence>
<evidence type="ECO:0000256" key="3">
    <source>
        <dbReference type="RuleBase" id="RU003707"/>
    </source>
</evidence>
<dbReference type="GO" id="GO:0016829">
    <property type="term" value="F:lyase activity"/>
    <property type="evidence" value="ECO:0007669"/>
    <property type="project" value="UniProtKB-KW"/>
</dbReference>
<gene>
    <name evidence="4" type="ORF">C2E21_5549</name>
</gene>
<dbReference type="PANTHER" id="PTHR11941:SF54">
    <property type="entry name" value="ENOYL-COA HYDRATASE, MITOCHONDRIAL"/>
    <property type="match status" value="1"/>
</dbReference>
<comment type="similarity">
    <text evidence="1 3">Belongs to the enoyl-CoA hydratase/isomerase family.</text>
</comment>
<dbReference type="InterPro" id="IPR014748">
    <property type="entry name" value="Enoyl-CoA_hydra_C"/>
</dbReference>
<protein>
    <submittedName>
        <fullName evidence="4">Enoyl-hydratase</fullName>
    </submittedName>
</protein>
<dbReference type="InterPro" id="IPR018376">
    <property type="entry name" value="Enoyl-CoA_hyd/isom_CS"/>
</dbReference>
<dbReference type="Pfam" id="PF00378">
    <property type="entry name" value="ECH_1"/>
    <property type="match status" value="1"/>
</dbReference>
<dbReference type="PROSITE" id="PS00166">
    <property type="entry name" value="ENOYL_COA_HYDRATASE"/>
    <property type="match status" value="1"/>
</dbReference>
<dbReference type="InterPro" id="IPR001753">
    <property type="entry name" value="Enoyl-CoA_hydra/iso"/>
</dbReference>
<dbReference type="InterPro" id="IPR032801">
    <property type="entry name" value="PXL2A/B/C"/>
</dbReference>
<dbReference type="InterPro" id="IPR029045">
    <property type="entry name" value="ClpP/crotonase-like_dom_sf"/>
</dbReference>
<comment type="caution">
    <text evidence="4">The sequence shown here is derived from an EMBL/GenBank/DDBJ whole genome shotgun (WGS) entry which is preliminary data.</text>
</comment>
<evidence type="ECO:0000256" key="1">
    <source>
        <dbReference type="ARBA" id="ARBA00005254"/>
    </source>
</evidence>
<accession>A0A2P6TNY8</accession>
<evidence type="ECO:0000313" key="5">
    <source>
        <dbReference type="Proteomes" id="UP000239899"/>
    </source>
</evidence>
<dbReference type="Proteomes" id="UP000239899">
    <property type="component" value="Unassembled WGS sequence"/>
</dbReference>
<dbReference type="CDD" id="cd06558">
    <property type="entry name" value="crotonase-like"/>
    <property type="match status" value="1"/>
</dbReference>
<keyword evidence="2" id="KW-0456">Lyase</keyword>
<dbReference type="PANTHER" id="PTHR11941">
    <property type="entry name" value="ENOYL-COA HYDRATASE-RELATED"/>
    <property type="match status" value="1"/>
</dbReference>
<dbReference type="OrthoDB" id="2139957at2759"/>
<dbReference type="EMBL" id="LHPG02000010">
    <property type="protein sequence ID" value="PRW51044.1"/>
    <property type="molecule type" value="Genomic_DNA"/>
</dbReference>
<dbReference type="Gene3D" id="1.10.12.10">
    <property type="entry name" value="Lyase 2-enoyl-coa Hydratase, Chain A, domain 2"/>
    <property type="match status" value="1"/>
</dbReference>
<sequence>MQELVSACLFLDRNHPTAKVIIVTGSGDKAFAAGADIKEMATLSYAEAYNSSLLNGWETLRSVRKPIIAAVNGYALGGGCEMAMMCDIILASDKAQFGQPEISLGVIPGMGGTQRLTRAVGKSRAMEMILTGKRIDAAEAERIGLVSRVVPAAELMAEARKLASKIAEFSTPVVEKAKECVLVAQEQSLGEGLRFEKREFWSCWALEDQKEGMGAFRPAQRRLDIACAASSGSSSGAGATSDCAALQGRTVYSAASGAEVELPSLWRAEPGRRCVVVFLTHFADLSSTELAQKLKAVLPELQGAGVGVIAVGLGSVAAARKFADLLQFPLDMLYADPVGDLYTALGFSRGALPDAPVSPYAKLLLMLAGIESPGTIQEVLRGYVGDRSAKPVFAQDSNLFDVLGKGYQRPFELATLRLYNMNTVLGNWKDLAPTNTRLLTQQGGCIAFDGQQTIFRHADTGILKYADVNALVAAVLPGAAPAGAAPTQWAGSMEIELSIDLKSTAGAATCLSFPGSEWEGSSRIEISFDEKTAAATQGGSGQFGATQRTDQCSSIPNTEWNGESRIEISFSFKSAEDCCIQCRNTPKCEAWRWCANSPKCYIDGACETYTLGGEAPEVVHQGPETPFVSGLRQ</sequence>
<dbReference type="STRING" id="3076.A0A2P6TNY8"/>
<keyword evidence="5" id="KW-1185">Reference proteome</keyword>
<organism evidence="4 5">
    <name type="scientific">Chlorella sorokiniana</name>
    <name type="common">Freshwater green alga</name>
    <dbReference type="NCBI Taxonomy" id="3076"/>
    <lineage>
        <taxon>Eukaryota</taxon>
        <taxon>Viridiplantae</taxon>
        <taxon>Chlorophyta</taxon>
        <taxon>core chlorophytes</taxon>
        <taxon>Trebouxiophyceae</taxon>
        <taxon>Chlorellales</taxon>
        <taxon>Chlorellaceae</taxon>
        <taxon>Chlorella clade</taxon>
        <taxon>Chlorella</taxon>
    </lineage>
</organism>
<dbReference type="GO" id="GO:0006635">
    <property type="term" value="P:fatty acid beta-oxidation"/>
    <property type="evidence" value="ECO:0007669"/>
    <property type="project" value="TreeGrafter"/>
</dbReference>
<proteinExistence type="inferred from homology"/>
<dbReference type="SUPFAM" id="SSF52096">
    <property type="entry name" value="ClpP/crotonase"/>
    <property type="match status" value="1"/>
</dbReference>
<evidence type="ECO:0000313" key="4">
    <source>
        <dbReference type="EMBL" id="PRW51044.1"/>
    </source>
</evidence>
<dbReference type="Gene3D" id="3.90.226.10">
    <property type="entry name" value="2-enoyl-CoA Hydratase, Chain A, domain 1"/>
    <property type="match status" value="1"/>
</dbReference>
<name>A0A2P6TNY8_CHLSO</name>